<proteinExistence type="predicted"/>
<dbReference type="RefSeq" id="WP_252916043.1">
    <property type="nucleotide sequence ID" value="NZ_JAAAML010000002.1"/>
</dbReference>
<dbReference type="EMBL" id="JAAAML010000002">
    <property type="protein sequence ID" value="MCO6409050.1"/>
    <property type="molecule type" value="Genomic_DNA"/>
</dbReference>
<protein>
    <submittedName>
        <fullName evidence="1">Uncharacterized protein</fullName>
    </submittedName>
</protein>
<sequence>MEHEKETPEALAGAVRGHGVKTIAAVSDNAKANADGLSFQAAYVAKRYRLSPCMARLVCQLAQIGGRLA</sequence>
<accession>A0ABT1CS65</accession>
<gene>
    <name evidence="1" type="ORF">GTW23_12765</name>
</gene>
<organism evidence="1 2">
    <name type="scientific">Hoeflea alexandrii</name>
    <dbReference type="NCBI Taxonomy" id="288436"/>
    <lineage>
        <taxon>Bacteria</taxon>
        <taxon>Pseudomonadati</taxon>
        <taxon>Pseudomonadota</taxon>
        <taxon>Alphaproteobacteria</taxon>
        <taxon>Hyphomicrobiales</taxon>
        <taxon>Rhizobiaceae</taxon>
        <taxon>Hoeflea</taxon>
    </lineage>
</organism>
<keyword evidence="2" id="KW-1185">Reference proteome</keyword>
<evidence type="ECO:0000313" key="1">
    <source>
        <dbReference type="EMBL" id="MCO6409050.1"/>
    </source>
</evidence>
<reference evidence="1 2" key="1">
    <citation type="submission" date="2020-01" db="EMBL/GenBank/DDBJ databases">
        <title>Genomes of bacteria type strains.</title>
        <authorList>
            <person name="Chen J."/>
            <person name="Zhu S."/>
            <person name="Yang J."/>
        </authorList>
    </citation>
    <scope>NUCLEOTIDE SEQUENCE [LARGE SCALE GENOMIC DNA]</scope>
    <source>
        <strain evidence="1 2">DSM 16655</strain>
    </source>
</reference>
<dbReference type="Proteomes" id="UP001320715">
    <property type="component" value="Unassembled WGS sequence"/>
</dbReference>
<comment type="caution">
    <text evidence="1">The sequence shown here is derived from an EMBL/GenBank/DDBJ whole genome shotgun (WGS) entry which is preliminary data.</text>
</comment>
<evidence type="ECO:0000313" key="2">
    <source>
        <dbReference type="Proteomes" id="UP001320715"/>
    </source>
</evidence>
<name>A0ABT1CS65_9HYPH</name>